<dbReference type="OrthoDB" id="771233at2759"/>
<dbReference type="Proteomes" id="UP000245207">
    <property type="component" value="Unassembled WGS sequence"/>
</dbReference>
<dbReference type="STRING" id="35608.A0A2U1P1S7"/>
<keyword evidence="1" id="KW-0812">Transmembrane</keyword>
<accession>A0A2U1P1S7</accession>
<comment type="caution">
    <text evidence="2">The sequence shown here is derived from an EMBL/GenBank/DDBJ whole genome shotgun (WGS) entry which is preliminary data.</text>
</comment>
<gene>
    <name evidence="2" type="ORF">CTI12_AA203000</name>
</gene>
<reference evidence="2 3" key="1">
    <citation type="journal article" date="2018" name="Mol. Plant">
        <title>The genome of Artemisia annua provides insight into the evolution of Asteraceae family and artemisinin biosynthesis.</title>
        <authorList>
            <person name="Shen Q."/>
            <person name="Zhang L."/>
            <person name="Liao Z."/>
            <person name="Wang S."/>
            <person name="Yan T."/>
            <person name="Shi P."/>
            <person name="Liu M."/>
            <person name="Fu X."/>
            <person name="Pan Q."/>
            <person name="Wang Y."/>
            <person name="Lv Z."/>
            <person name="Lu X."/>
            <person name="Zhang F."/>
            <person name="Jiang W."/>
            <person name="Ma Y."/>
            <person name="Chen M."/>
            <person name="Hao X."/>
            <person name="Li L."/>
            <person name="Tang Y."/>
            <person name="Lv G."/>
            <person name="Zhou Y."/>
            <person name="Sun X."/>
            <person name="Brodelius P.E."/>
            <person name="Rose J.K.C."/>
            <person name="Tang K."/>
        </authorList>
    </citation>
    <scope>NUCLEOTIDE SEQUENCE [LARGE SCALE GENOMIC DNA]</scope>
    <source>
        <strain evidence="3">cv. Huhao1</strain>
        <tissue evidence="2">Leaf</tissue>
    </source>
</reference>
<dbReference type="InterPro" id="IPR004158">
    <property type="entry name" value="DUF247_pln"/>
</dbReference>
<name>A0A2U1P1S7_ARTAN</name>
<feature type="transmembrane region" description="Helical" evidence="1">
    <location>
        <begin position="421"/>
        <end position="442"/>
    </location>
</feature>
<dbReference type="PANTHER" id="PTHR31170">
    <property type="entry name" value="BNAC04G53230D PROTEIN"/>
    <property type="match status" value="1"/>
</dbReference>
<proteinExistence type="predicted"/>
<keyword evidence="1" id="KW-0472">Membrane</keyword>
<organism evidence="2 3">
    <name type="scientific">Artemisia annua</name>
    <name type="common">Sweet wormwood</name>
    <dbReference type="NCBI Taxonomy" id="35608"/>
    <lineage>
        <taxon>Eukaryota</taxon>
        <taxon>Viridiplantae</taxon>
        <taxon>Streptophyta</taxon>
        <taxon>Embryophyta</taxon>
        <taxon>Tracheophyta</taxon>
        <taxon>Spermatophyta</taxon>
        <taxon>Magnoliopsida</taxon>
        <taxon>eudicotyledons</taxon>
        <taxon>Gunneridae</taxon>
        <taxon>Pentapetalae</taxon>
        <taxon>asterids</taxon>
        <taxon>campanulids</taxon>
        <taxon>Asterales</taxon>
        <taxon>Asteraceae</taxon>
        <taxon>Asteroideae</taxon>
        <taxon>Anthemideae</taxon>
        <taxon>Artemisiinae</taxon>
        <taxon>Artemisia</taxon>
    </lineage>
</organism>
<evidence type="ECO:0000313" key="3">
    <source>
        <dbReference type="Proteomes" id="UP000245207"/>
    </source>
</evidence>
<dbReference type="AlphaFoldDB" id="A0A2U1P1S7"/>
<keyword evidence="3" id="KW-1185">Reference proteome</keyword>
<protein>
    <submittedName>
        <fullName evidence="2">Uncharacterized protein</fullName>
    </submittedName>
</protein>
<keyword evidence="1" id="KW-1133">Transmembrane helix</keyword>
<sequence length="447" mass="51347">MQKVELLFSQAKMANVDLEVEKEDIFSHTIQILLNHEDKEPNHGNLLPSSIFMVPSVFRDLSPVSFNPRLVSIGPLHKEDTNLQVYEGQKVAFLHGLLGRLDSPIEETLKTCLGKVNTSAERIRGCYAGMKIYTDVELTKMMVVDGCFILELILRYLEFEDSIWRNLLLTQYLIYDLILIENQIPFFVLTDIFECTVMKFRPGTTLISLIYSVLNYVSLFDEDLNIDTIDENTTHDHILGILRKSYQPTHAIPLSLTRVKNRTALELERAGVNFKTTQRAMWPLAITVEISRFPSLSWCWGKPTLKMPLLRVNDFTEMVLRNLIAYEQCSGFPSYVTSYAVFMDMLVNTQEDVAKLVESDVVDNFLGSNEDAANMINKICNEVVIVDSVYFEQLELLDRYCNGYWPKNIARLRRKYFTSPWNFIALLAAIILFALTVIQTIFSIKAK</sequence>
<evidence type="ECO:0000313" key="2">
    <source>
        <dbReference type="EMBL" id="PWA79725.1"/>
    </source>
</evidence>
<evidence type="ECO:0000256" key="1">
    <source>
        <dbReference type="SAM" id="Phobius"/>
    </source>
</evidence>
<dbReference type="Pfam" id="PF03140">
    <property type="entry name" value="DUF247"/>
    <property type="match status" value="1"/>
</dbReference>
<dbReference type="PANTHER" id="PTHR31170:SF25">
    <property type="entry name" value="BNAA09G04570D PROTEIN"/>
    <property type="match status" value="1"/>
</dbReference>
<dbReference type="EMBL" id="PKPP01001816">
    <property type="protein sequence ID" value="PWA79725.1"/>
    <property type="molecule type" value="Genomic_DNA"/>
</dbReference>